<keyword evidence="1" id="KW-1133">Transmembrane helix</keyword>
<keyword evidence="4" id="KW-1185">Reference proteome</keyword>
<sequence length="99" mass="10395">MDGKKALGLLLAVAGGIMVLKFFGIHLGALIGTLFAIVLIGLGVVAWRSNRKIIGGIVGAIGILMLLPALSKLIMLGIAVVLILFGISLVKKNNNHRHF</sequence>
<proteinExistence type="predicted"/>
<dbReference type="STRING" id="1045775.SAMN05216378_2970"/>
<feature type="domain" description="LiaF transmembrane" evidence="2">
    <location>
        <begin position="7"/>
        <end position="96"/>
    </location>
</feature>
<dbReference type="RefSeq" id="WP_091186360.1">
    <property type="nucleotide sequence ID" value="NZ_FOMT01000003.1"/>
</dbReference>
<dbReference type="EMBL" id="FOMT01000003">
    <property type="protein sequence ID" value="SFE39190.1"/>
    <property type="molecule type" value="Genomic_DNA"/>
</dbReference>
<evidence type="ECO:0000313" key="4">
    <source>
        <dbReference type="Proteomes" id="UP000198855"/>
    </source>
</evidence>
<gene>
    <name evidence="3" type="ORF">SAMN05216378_2970</name>
</gene>
<feature type="transmembrane region" description="Helical" evidence="1">
    <location>
        <begin position="73"/>
        <end position="90"/>
    </location>
</feature>
<evidence type="ECO:0000313" key="3">
    <source>
        <dbReference type="EMBL" id="SFE39190.1"/>
    </source>
</evidence>
<protein>
    <recommendedName>
        <fullName evidence="2">LiaF transmembrane domain-containing protein</fullName>
    </recommendedName>
</protein>
<name>A0A1I2A8Q6_9BACL</name>
<dbReference type="AlphaFoldDB" id="A0A1I2A8Q6"/>
<keyword evidence="1" id="KW-0472">Membrane</keyword>
<dbReference type="Proteomes" id="UP000198855">
    <property type="component" value="Unassembled WGS sequence"/>
</dbReference>
<organism evidence="3 4">
    <name type="scientific">Paenibacillus catalpae</name>
    <dbReference type="NCBI Taxonomy" id="1045775"/>
    <lineage>
        <taxon>Bacteria</taxon>
        <taxon>Bacillati</taxon>
        <taxon>Bacillota</taxon>
        <taxon>Bacilli</taxon>
        <taxon>Bacillales</taxon>
        <taxon>Paenibacillaceae</taxon>
        <taxon>Paenibacillus</taxon>
    </lineage>
</organism>
<feature type="transmembrane region" description="Helical" evidence="1">
    <location>
        <begin position="52"/>
        <end position="67"/>
    </location>
</feature>
<accession>A0A1I2A8Q6</accession>
<reference evidence="4" key="1">
    <citation type="submission" date="2016-10" db="EMBL/GenBank/DDBJ databases">
        <authorList>
            <person name="Varghese N."/>
            <person name="Submissions S."/>
        </authorList>
    </citation>
    <scope>NUCLEOTIDE SEQUENCE [LARGE SCALE GENOMIC DNA]</scope>
    <source>
        <strain evidence="4">CGMCC 1.10784</strain>
    </source>
</reference>
<evidence type="ECO:0000256" key="1">
    <source>
        <dbReference type="SAM" id="Phobius"/>
    </source>
</evidence>
<dbReference type="InterPro" id="IPR054331">
    <property type="entry name" value="LiaF_TM"/>
</dbReference>
<dbReference type="OrthoDB" id="2679996at2"/>
<feature type="transmembrane region" description="Helical" evidence="1">
    <location>
        <begin position="29"/>
        <end position="47"/>
    </location>
</feature>
<dbReference type="Pfam" id="PF22570">
    <property type="entry name" value="LiaF-TM"/>
    <property type="match status" value="1"/>
</dbReference>
<evidence type="ECO:0000259" key="2">
    <source>
        <dbReference type="Pfam" id="PF22570"/>
    </source>
</evidence>
<keyword evidence="1" id="KW-0812">Transmembrane</keyword>